<dbReference type="OrthoDB" id="9793581at2"/>
<evidence type="ECO:0000256" key="8">
    <source>
        <dbReference type="SAM" id="Phobius"/>
    </source>
</evidence>
<dbReference type="GO" id="GO:0022857">
    <property type="term" value="F:transmembrane transporter activity"/>
    <property type="evidence" value="ECO:0007669"/>
    <property type="project" value="InterPro"/>
</dbReference>
<name>A0A4R5VWY2_9BURK</name>
<dbReference type="EMBL" id="SMYL01000008">
    <property type="protein sequence ID" value="TDK63791.1"/>
    <property type="molecule type" value="Genomic_DNA"/>
</dbReference>
<dbReference type="PANTHER" id="PTHR30558:SF3">
    <property type="entry name" value="BIOPOLYMER TRANSPORT PROTEIN EXBD-RELATED"/>
    <property type="match status" value="1"/>
</dbReference>
<evidence type="ECO:0000256" key="6">
    <source>
        <dbReference type="ARBA" id="ARBA00023136"/>
    </source>
</evidence>
<evidence type="ECO:0000256" key="7">
    <source>
        <dbReference type="RuleBase" id="RU003879"/>
    </source>
</evidence>
<keyword evidence="7" id="KW-0653">Protein transport</keyword>
<keyword evidence="5 8" id="KW-1133">Transmembrane helix</keyword>
<dbReference type="RefSeq" id="WP_133329820.1">
    <property type="nucleotide sequence ID" value="NZ_SMYL01000008.1"/>
</dbReference>
<comment type="subcellular location">
    <subcellularLocation>
        <location evidence="1">Cell membrane</location>
        <topology evidence="1">Single-pass membrane protein</topology>
    </subcellularLocation>
    <subcellularLocation>
        <location evidence="7">Cell membrane</location>
        <topology evidence="7">Single-pass type II membrane protein</topology>
    </subcellularLocation>
</comment>
<dbReference type="GO" id="GO:0005886">
    <property type="term" value="C:plasma membrane"/>
    <property type="evidence" value="ECO:0007669"/>
    <property type="project" value="UniProtKB-SubCell"/>
</dbReference>
<evidence type="ECO:0000256" key="5">
    <source>
        <dbReference type="ARBA" id="ARBA00022989"/>
    </source>
</evidence>
<keyword evidence="6 8" id="KW-0472">Membrane</keyword>
<dbReference type="Gene3D" id="3.30.420.270">
    <property type="match status" value="1"/>
</dbReference>
<evidence type="ECO:0000313" key="10">
    <source>
        <dbReference type="Proteomes" id="UP000294829"/>
    </source>
</evidence>
<sequence>MRYLETKKARIEIIPMIDIMLFLLVFFAMMTLKMIPTSGHVTKLPTSSTAATIPPPKLLVEISPDGTLLVENQAITSEQLTAMLLQRNNSKTAVTIAGNETASLQQVMSVIDAIKLGGATEISLSTRHPTGK</sequence>
<evidence type="ECO:0000256" key="2">
    <source>
        <dbReference type="ARBA" id="ARBA00005811"/>
    </source>
</evidence>
<keyword evidence="7" id="KW-0813">Transport</keyword>
<evidence type="ECO:0000313" key="9">
    <source>
        <dbReference type="EMBL" id="TDK63791.1"/>
    </source>
</evidence>
<comment type="caution">
    <text evidence="9">The sequence shown here is derived from an EMBL/GenBank/DDBJ whole genome shotgun (WGS) entry which is preliminary data.</text>
</comment>
<comment type="similarity">
    <text evidence="2 7">Belongs to the ExbD/TolR family.</text>
</comment>
<gene>
    <name evidence="9" type="ORF">E2I14_14610</name>
</gene>
<feature type="transmembrane region" description="Helical" evidence="8">
    <location>
        <begin position="12"/>
        <end position="32"/>
    </location>
</feature>
<dbReference type="AlphaFoldDB" id="A0A4R5VWY2"/>
<protein>
    <submittedName>
        <fullName evidence="9">Biopolymer transporter ExbD</fullName>
    </submittedName>
</protein>
<dbReference type="InterPro" id="IPR003400">
    <property type="entry name" value="ExbD"/>
</dbReference>
<dbReference type="GO" id="GO:0015031">
    <property type="term" value="P:protein transport"/>
    <property type="evidence" value="ECO:0007669"/>
    <property type="project" value="UniProtKB-KW"/>
</dbReference>
<accession>A0A4R5VWY2</accession>
<keyword evidence="3" id="KW-1003">Cell membrane</keyword>
<keyword evidence="10" id="KW-1185">Reference proteome</keyword>
<dbReference type="Proteomes" id="UP000294829">
    <property type="component" value="Unassembled WGS sequence"/>
</dbReference>
<evidence type="ECO:0000256" key="4">
    <source>
        <dbReference type="ARBA" id="ARBA00022692"/>
    </source>
</evidence>
<evidence type="ECO:0000256" key="3">
    <source>
        <dbReference type="ARBA" id="ARBA00022475"/>
    </source>
</evidence>
<organism evidence="9 10">
    <name type="scientific">Sapientia aquatica</name>
    <dbReference type="NCBI Taxonomy" id="1549640"/>
    <lineage>
        <taxon>Bacteria</taxon>
        <taxon>Pseudomonadati</taxon>
        <taxon>Pseudomonadota</taxon>
        <taxon>Betaproteobacteria</taxon>
        <taxon>Burkholderiales</taxon>
        <taxon>Oxalobacteraceae</taxon>
        <taxon>Sapientia</taxon>
    </lineage>
</organism>
<evidence type="ECO:0000256" key="1">
    <source>
        <dbReference type="ARBA" id="ARBA00004162"/>
    </source>
</evidence>
<dbReference type="PANTHER" id="PTHR30558">
    <property type="entry name" value="EXBD MEMBRANE COMPONENT OF PMF-DRIVEN MACROMOLECULE IMPORT SYSTEM"/>
    <property type="match status" value="1"/>
</dbReference>
<reference evidence="9 10" key="1">
    <citation type="submission" date="2019-03" db="EMBL/GenBank/DDBJ databases">
        <title>Sapientia aquatica gen. nov., sp. nov., isolated from a crater lake.</title>
        <authorList>
            <person name="Felfoldi T."/>
            <person name="Szabo A."/>
            <person name="Toth E."/>
            <person name="Schumann P."/>
            <person name="Keki Z."/>
            <person name="Marialigeti K."/>
            <person name="Mathe I."/>
        </authorList>
    </citation>
    <scope>NUCLEOTIDE SEQUENCE [LARGE SCALE GENOMIC DNA]</scope>
    <source>
        <strain evidence="9 10">SA-152</strain>
    </source>
</reference>
<dbReference type="Pfam" id="PF02472">
    <property type="entry name" value="ExbD"/>
    <property type="match status" value="1"/>
</dbReference>
<keyword evidence="4 7" id="KW-0812">Transmembrane</keyword>
<proteinExistence type="inferred from homology"/>